<evidence type="ECO:0000313" key="3">
    <source>
        <dbReference type="EMBL" id="UPM43736.1"/>
    </source>
</evidence>
<dbReference type="PANTHER" id="PTHR42831:SF1">
    <property type="entry name" value="FE-S PROTEIN MATURATION AUXILIARY FACTOR YITW"/>
    <property type="match status" value="1"/>
</dbReference>
<dbReference type="RefSeq" id="WP_247994397.1">
    <property type="nucleotide sequence ID" value="NZ_CP096019.1"/>
</dbReference>
<dbReference type="AlphaFoldDB" id="A0A8U0A4G2"/>
<dbReference type="Gene3D" id="1.10.443.10">
    <property type="entry name" value="Intergrase catalytic core"/>
    <property type="match status" value="1"/>
</dbReference>
<dbReference type="Pfam" id="PF01883">
    <property type="entry name" value="FeS_assembly_P"/>
    <property type="match status" value="1"/>
</dbReference>
<name>A0A8U0A4G2_9EURY</name>
<dbReference type="GO" id="GO:0015074">
    <property type="term" value="P:DNA integration"/>
    <property type="evidence" value="ECO:0007669"/>
    <property type="project" value="InterPro"/>
</dbReference>
<dbReference type="Gene3D" id="3.30.300.130">
    <property type="entry name" value="Fe-S cluster assembly (FSCA)"/>
    <property type="match status" value="1"/>
</dbReference>
<feature type="domain" description="MIP18 family-like" evidence="2">
    <location>
        <begin position="12"/>
        <end position="84"/>
    </location>
</feature>
<gene>
    <name evidence="3" type="ORF">MW046_04630</name>
</gene>
<dbReference type="GO" id="GO:0006310">
    <property type="term" value="P:DNA recombination"/>
    <property type="evidence" value="ECO:0007669"/>
    <property type="project" value="UniProtKB-KW"/>
</dbReference>
<dbReference type="InterPro" id="IPR002744">
    <property type="entry name" value="MIP18-like"/>
</dbReference>
<dbReference type="SUPFAM" id="SSF56349">
    <property type="entry name" value="DNA breaking-rejoining enzymes"/>
    <property type="match status" value="1"/>
</dbReference>
<dbReference type="GeneID" id="71927307"/>
<protein>
    <submittedName>
        <fullName evidence="3">Iron-sulfur cluster assembly protein</fullName>
    </submittedName>
</protein>
<evidence type="ECO:0000313" key="4">
    <source>
        <dbReference type="Proteomes" id="UP000831768"/>
    </source>
</evidence>
<proteinExistence type="predicted"/>
<sequence>MTTSKSSPTVDRAAVINRLDSVTDPELDRSIVELGYIDDLRVESTVFVRFTLPTAWCSPAFAWMMAVDIRDSMSELSGVEHVTVRLADHMHAEEITNGVNEGRAFDAVFEDAMDGVEAVRATLDAKARLARQYRAVETLLGAGLDPEQITGLRRTDLTFDEETNRVAIATDGVVVYAPAPPLTEYVEKANETGILCEPDDRLFVTPEGTPITPEAFERVHHRARSARTNMTGQGAVCEALQDARYGRGSVER</sequence>
<dbReference type="InterPro" id="IPR034904">
    <property type="entry name" value="FSCA_dom_sf"/>
</dbReference>
<dbReference type="InterPro" id="IPR011010">
    <property type="entry name" value="DNA_brk_join_enz"/>
</dbReference>
<dbReference type="KEGG" id="haad:MW046_04630"/>
<keyword evidence="1" id="KW-0233">DNA recombination</keyword>
<evidence type="ECO:0000259" key="2">
    <source>
        <dbReference type="Pfam" id="PF01883"/>
    </source>
</evidence>
<dbReference type="PANTHER" id="PTHR42831">
    <property type="entry name" value="FE-S PROTEIN MATURATION AUXILIARY FACTOR YITW"/>
    <property type="match status" value="1"/>
</dbReference>
<dbReference type="GO" id="GO:0003677">
    <property type="term" value="F:DNA binding"/>
    <property type="evidence" value="ECO:0007669"/>
    <property type="project" value="InterPro"/>
</dbReference>
<reference evidence="3" key="1">
    <citation type="submission" date="2022-04" db="EMBL/GenBank/DDBJ databases">
        <title>Halocatena sp. nov., isolated from a salt lake.</title>
        <authorList>
            <person name="Cui H.-L."/>
        </authorList>
    </citation>
    <scope>NUCLEOTIDE SEQUENCE</scope>
    <source>
        <strain evidence="3">AD-1</strain>
    </source>
</reference>
<keyword evidence="4" id="KW-1185">Reference proteome</keyword>
<evidence type="ECO:0000256" key="1">
    <source>
        <dbReference type="ARBA" id="ARBA00023172"/>
    </source>
</evidence>
<organism evidence="3 4">
    <name type="scientific">Halocatena salina</name>
    <dbReference type="NCBI Taxonomy" id="2934340"/>
    <lineage>
        <taxon>Archaea</taxon>
        <taxon>Methanobacteriati</taxon>
        <taxon>Methanobacteriota</taxon>
        <taxon>Stenosarchaea group</taxon>
        <taxon>Halobacteria</taxon>
        <taxon>Halobacteriales</taxon>
        <taxon>Natronomonadaceae</taxon>
        <taxon>Halocatena</taxon>
    </lineage>
</organism>
<dbReference type="SUPFAM" id="SSF117916">
    <property type="entry name" value="Fe-S cluster assembly (FSCA) domain-like"/>
    <property type="match status" value="1"/>
</dbReference>
<dbReference type="Proteomes" id="UP000831768">
    <property type="component" value="Chromosome"/>
</dbReference>
<dbReference type="InterPro" id="IPR052339">
    <property type="entry name" value="Fe-S_Maturation_MIP18"/>
</dbReference>
<dbReference type="InterPro" id="IPR013762">
    <property type="entry name" value="Integrase-like_cat_sf"/>
</dbReference>
<accession>A0A8U0A4G2</accession>
<dbReference type="EMBL" id="CP096019">
    <property type="protein sequence ID" value="UPM43736.1"/>
    <property type="molecule type" value="Genomic_DNA"/>
</dbReference>